<protein>
    <submittedName>
        <fullName evidence="1">Uncharacterized protein</fullName>
    </submittedName>
</protein>
<evidence type="ECO:0000313" key="1">
    <source>
        <dbReference type="EMBL" id="OIP36332.1"/>
    </source>
</evidence>
<dbReference type="EMBL" id="MNYI01000244">
    <property type="protein sequence ID" value="OIP36332.1"/>
    <property type="molecule type" value="Genomic_DNA"/>
</dbReference>
<reference evidence="1 2" key="1">
    <citation type="journal article" date="2016" name="Environ. Microbiol.">
        <title>Genomic resolution of a cold subsurface aquifer community provides metabolic insights for novel microbes adapted to high CO concentrations.</title>
        <authorList>
            <person name="Probst A.J."/>
            <person name="Castelle C.J."/>
            <person name="Singh A."/>
            <person name="Brown C.T."/>
            <person name="Anantharaman K."/>
            <person name="Sharon I."/>
            <person name="Hug L.A."/>
            <person name="Burstein D."/>
            <person name="Emerson J.B."/>
            <person name="Thomas B.C."/>
            <person name="Banfield J.F."/>
        </authorList>
    </citation>
    <scope>NUCLEOTIDE SEQUENCE [LARGE SCALE GENOMIC DNA]</scope>
    <source>
        <strain evidence="1">CG2_30_40_21</strain>
    </source>
</reference>
<evidence type="ECO:0000313" key="2">
    <source>
        <dbReference type="Proteomes" id="UP000183085"/>
    </source>
</evidence>
<name>A0A1J5DJZ6_9BACT</name>
<gene>
    <name evidence="1" type="ORF">AUJ95_09550</name>
</gene>
<organism evidence="1 2">
    <name type="scientific">Candidatus Desantisbacteria bacterium CG2_30_40_21</name>
    <dbReference type="NCBI Taxonomy" id="1817895"/>
    <lineage>
        <taxon>Bacteria</taxon>
        <taxon>Candidatus Desantisiibacteriota</taxon>
    </lineage>
</organism>
<comment type="caution">
    <text evidence="1">The sequence shown here is derived from an EMBL/GenBank/DDBJ whole genome shotgun (WGS) entry which is preliminary data.</text>
</comment>
<dbReference type="Proteomes" id="UP000183085">
    <property type="component" value="Unassembled WGS sequence"/>
</dbReference>
<sequence>MGVFQVAVAKTQQQDRWKIGVAMGGSLISPDDVNNEIKALPIVMISGEKEIKSVVGFSGDISYLLKR</sequence>
<dbReference type="AlphaFoldDB" id="A0A1J5DJZ6"/>
<proteinExistence type="predicted"/>
<accession>A0A1J5DJZ6</accession>